<dbReference type="GO" id="GO:0006508">
    <property type="term" value="P:proteolysis"/>
    <property type="evidence" value="ECO:0007669"/>
    <property type="project" value="UniProtKB-KW"/>
</dbReference>
<keyword evidence="2" id="KW-0378">Hydrolase</keyword>
<evidence type="ECO:0000256" key="3">
    <source>
        <dbReference type="SAM" id="MobiDB-lite"/>
    </source>
</evidence>
<dbReference type="Gene3D" id="2.40.10.120">
    <property type="match status" value="1"/>
</dbReference>
<dbReference type="EMBL" id="JAGTUU010000007">
    <property type="protein sequence ID" value="MBS0125683.1"/>
    <property type="molecule type" value="Genomic_DNA"/>
</dbReference>
<name>A0A8J7WIF8_9RHOB</name>
<sequence length="261" mass="27134">MPKTGPFWRRALTGLWIALCLVIYAAAPAEACEPDCALADTVLFELAAPGGVQVFTISINPFLVSGRISARGGTGFPFDGGYVATNYHVVADADMLVIFEDGAVHDVEIIGIDPSADVAVLHPIPPLMETEGLAFAPFDPVTIGQQAIAIGFPLGLGKSMSKGIISDVSRVLPITTSSWMAPYLQTDAAISHGNSGGPLLVSCGRVIGMATTAIIREGAENLGFSIPIPALAPILQSSSRPGRCRGRGTGFTARSCPLRSS</sequence>
<keyword evidence="4" id="KW-0732">Signal</keyword>
<evidence type="ECO:0000313" key="5">
    <source>
        <dbReference type="EMBL" id="MBS0125683.1"/>
    </source>
</evidence>
<keyword evidence="6" id="KW-1185">Reference proteome</keyword>
<evidence type="ECO:0000313" key="6">
    <source>
        <dbReference type="Proteomes" id="UP000681356"/>
    </source>
</evidence>
<dbReference type="SUPFAM" id="SSF50494">
    <property type="entry name" value="Trypsin-like serine proteases"/>
    <property type="match status" value="1"/>
</dbReference>
<comment type="caution">
    <text evidence="5">The sequence shown here is derived from an EMBL/GenBank/DDBJ whole genome shotgun (WGS) entry which is preliminary data.</text>
</comment>
<gene>
    <name evidence="5" type="ORF">KB874_16500</name>
</gene>
<dbReference type="PANTHER" id="PTHR43343">
    <property type="entry name" value="PEPTIDASE S12"/>
    <property type="match status" value="1"/>
</dbReference>
<dbReference type="Proteomes" id="UP000681356">
    <property type="component" value="Unassembled WGS sequence"/>
</dbReference>
<feature type="region of interest" description="Disordered" evidence="3">
    <location>
        <begin position="239"/>
        <end position="261"/>
    </location>
</feature>
<dbReference type="InterPro" id="IPR051201">
    <property type="entry name" value="Chloro_Bact_Ser_Proteases"/>
</dbReference>
<dbReference type="PRINTS" id="PR00834">
    <property type="entry name" value="PROTEASES2C"/>
</dbReference>
<dbReference type="AlphaFoldDB" id="A0A8J7WIF8"/>
<dbReference type="InterPro" id="IPR009003">
    <property type="entry name" value="Peptidase_S1_PA"/>
</dbReference>
<organism evidence="5 6">
    <name type="scientific">Thetidibacter halocola</name>
    <dbReference type="NCBI Taxonomy" id="2827239"/>
    <lineage>
        <taxon>Bacteria</taxon>
        <taxon>Pseudomonadati</taxon>
        <taxon>Pseudomonadota</taxon>
        <taxon>Alphaproteobacteria</taxon>
        <taxon>Rhodobacterales</taxon>
        <taxon>Roseobacteraceae</taxon>
        <taxon>Thetidibacter</taxon>
    </lineage>
</organism>
<dbReference type="Pfam" id="PF13365">
    <property type="entry name" value="Trypsin_2"/>
    <property type="match status" value="1"/>
</dbReference>
<reference evidence="5" key="1">
    <citation type="submission" date="2021-04" db="EMBL/GenBank/DDBJ databases">
        <authorList>
            <person name="Yoon J."/>
        </authorList>
    </citation>
    <scope>NUCLEOTIDE SEQUENCE</scope>
    <source>
        <strain evidence="5">KMU-90</strain>
    </source>
</reference>
<feature type="chain" id="PRO_5035247305" evidence="4">
    <location>
        <begin position="32"/>
        <end position="261"/>
    </location>
</feature>
<proteinExistence type="predicted"/>
<evidence type="ECO:0000256" key="2">
    <source>
        <dbReference type="ARBA" id="ARBA00022801"/>
    </source>
</evidence>
<accession>A0A8J7WIF8</accession>
<protein>
    <submittedName>
        <fullName evidence="5">Trypsin-like peptidase domain-containing protein</fullName>
    </submittedName>
</protein>
<evidence type="ECO:0000256" key="4">
    <source>
        <dbReference type="SAM" id="SignalP"/>
    </source>
</evidence>
<evidence type="ECO:0000256" key="1">
    <source>
        <dbReference type="ARBA" id="ARBA00022670"/>
    </source>
</evidence>
<dbReference type="InterPro" id="IPR001940">
    <property type="entry name" value="Peptidase_S1C"/>
</dbReference>
<feature type="signal peptide" evidence="4">
    <location>
        <begin position="1"/>
        <end position="31"/>
    </location>
</feature>
<dbReference type="PANTHER" id="PTHR43343:SF3">
    <property type="entry name" value="PROTEASE DO-LIKE 8, CHLOROPLASTIC"/>
    <property type="match status" value="1"/>
</dbReference>
<keyword evidence="1" id="KW-0645">Protease</keyword>
<dbReference type="GO" id="GO:0004252">
    <property type="term" value="F:serine-type endopeptidase activity"/>
    <property type="evidence" value="ECO:0007669"/>
    <property type="project" value="InterPro"/>
</dbReference>